<dbReference type="PANTHER" id="PTHR43709:SF3">
    <property type="entry name" value="ISOMERASE YBHH-RELATED"/>
    <property type="match status" value="1"/>
</dbReference>
<sequence>MTGVPCALMRGGTSKGAVFLADDLPSDPVARDALLLRIMGSPDVRQIDGLGGAHPLTSKVAVVSAATDDDADLDYLFLQVAVDEAVVSASQTCGNMLATVLPFAVTRQLFPAGDPHTVARVRFVNTGDIARIRVDTPGGEVTYDGSTRISGVPGSAAPVVVSLARAGRPLLPTGRPIDVVDGLQATLVDAGMPSVLVRADDLGVSGDERPADLETAARLTDRVARIRAEAFALMGLTGRPETTTTPKIVLLSAPKEGGVISTRSFIPHRVHQAIGVLGAASVAAAVRTPGTVAAQLARSPDRGEELRIEHPTGFLGLYVESVPEEAGVVRSIEVVRTARLIMSGTVYPAPLRTTDTKGHSS</sequence>
<accession>A0A2Y8ZVT4</accession>
<dbReference type="AlphaFoldDB" id="A0A2Y8ZVT4"/>
<comment type="similarity">
    <text evidence="1">Belongs to the PrpF family.</text>
</comment>
<name>A0A2Y8ZVT4_9MICO</name>
<reference evidence="4" key="1">
    <citation type="submission" date="2016-10" db="EMBL/GenBank/DDBJ databases">
        <authorList>
            <person name="Varghese N."/>
            <person name="Submissions S."/>
        </authorList>
    </citation>
    <scope>NUCLEOTIDE SEQUENCE [LARGE SCALE GENOMIC DNA]</scope>
    <source>
        <strain evidence="4">DSM 22951</strain>
    </source>
</reference>
<evidence type="ECO:0000313" key="4">
    <source>
        <dbReference type="Proteomes" id="UP000250028"/>
    </source>
</evidence>
<proteinExistence type="inferred from homology"/>
<dbReference type="Proteomes" id="UP000250028">
    <property type="component" value="Unassembled WGS sequence"/>
</dbReference>
<dbReference type="Pfam" id="PF04303">
    <property type="entry name" value="PrpF"/>
    <property type="match status" value="1"/>
</dbReference>
<evidence type="ECO:0000313" key="3">
    <source>
        <dbReference type="EMBL" id="SSA35646.1"/>
    </source>
</evidence>
<dbReference type="OrthoDB" id="9779763at2"/>
<evidence type="ECO:0000256" key="2">
    <source>
        <dbReference type="ARBA" id="ARBA00023235"/>
    </source>
</evidence>
<dbReference type="EMBL" id="UESZ01000001">
    <property type="protein sequence ID" value="SSA35646.1"/>
    <property type="molecule type" value="Genomic_DNA"/>
</dbReference>
<dbReference type="InterPro" id="IPR007400">
    <property type="entry name" value="PrpF-like"/>
</dbReference>
<keyword evidence="2" id="KW-0413">Isomerase</keyword>
<dbReference type="PANTHER" id="PTHR43709">
    <property type="entry name" value="ACONITATE ISOMERASE-RELATED"/>
    <property type="match status" value="1"/>
</dbReference>
<keyword evidence="4" id="KW-1185">Reference proteome</keyword>
<dbReference type="GO" id="GO:0016853">
    <property type="term" value="F:isomerase activity"/>
    <property type="evidence" value="ECO:0007669"/>
    <property type="project" value="UniProtKB-KW"/>
</dbReference>
<protein>
    <submittedName>
        <fullName evidence="3">4-oxalomesaconate tautomerase</fullName>
    </submittedName>
</protein>
<evidence type="ECO:0000256" key="1">
    <source>
        <dbReference type="ARBA" id="ARBA00007673"/>
    </source>
</evidence>
<dbReference type="SUPFAM" id="SSF54506">
    <property type="entry name" value="Diaminopimelate epimerase-like"/>
    <property type="match status" value="2"/>
</dbReference>
<gene>
    <name evidence="3" type="ORF">SAMN04489750_3013</name>
</gene>
<dbReference type="RefSeq" id="WP_109687066.1">
    <property type="nucleotide sequence ID" value="NZ_QGDN01000001.1"/>
</dbReference>
<organism evidence="3 4">
    <name type="scientific">Branchiibius hedensis</name>
    <dbReference type="NCBI Taxonomy" id="672460"/>
    <lineage>
        <taxon>Bacteria</taxon>
        <taxon>Bacillati</taxon>
        <taxon>Actinomycetota</taxon>
        <taxon>Actinomycetes</taxon>
        <taxon>Micrococcales</taxon>
        <taxon>Dermacoccaceae</taxon>
        <taxon>Branchiibius</taxon>
    </lineage>
</organism>
<dbReference type="Gene3D" id="3.10.310.10">
    <property type="entry name" value="Diaminopimelate Epimerase, Chain A, domain 1"/>
    <property type="match status" value="2"/>
</dbReference>